<organism evidence="9 10">
    <name type="scientific">Faecalicatena orotica</name>
    <dbReference type="NCBI Taxonomy" id="1544"/>
    <lineage>
        <taxon>Bacteria</taxon>
        <taxon>Bacillati</taxon>
        <taxon>Bacillota</taxon>
        <taxon>Clostridia</taxon>
        <taxon>Lachnospirales</taxon>
        <taxon>Lachnospiraceae</taxon>
        <taxon>Faecalicatena</taxon>
    </lineage>
</organism>
<feature type="transmembrane region" description="Helical" evidence="8">
    <location>
        <begin position="125"/>
        <end position="146"/>
    </location>
</feature>
<dbReference type="EMBL" id="QGDL01000020">
    <property type="protein sequence ID" value="PWJ21483.1"/>
    <property type="molecule type" value="Genomic_DNA"/>
</dbReference>
<dbReference type="PANTHER" id="PTHR36838">
    <property type="entry name" value="AUXIN EFFLUX CARRIER FAMILY PROTEIN"/>
    <property type="match status" value="1"/>
</dbReference>
<dbReference type="RefSeq" id="WP_109733686.1">
    <property type="nucleotide sequence ID" value="NZ_BAAACK010000021.1"/>
</dbReference>
<dbReference type="GO" id="GO:0005886">
    <property type="term" value="C:plasma membrane"/>
    <property type="evidence" value="ECO:0007669"/>
    <property type="project" value="UniProtKB-SubCell"/>
</dbReference>
<feature type="transmembrane region" description="Helical" evidence="8">
    <location>
        <begin position="220"/>
        <end position="243"/>
    </location>
</feature>
<evidence type="ECO:0000256" key="6">
    <source>
        <dbReference type="ARBA" id="ARBA00022989"/>
    </source>
</evidence>
<dbReference type="Proteomes" id="UP000245845">
    <property type="component" value="Unassembled WGS sequence"/>
</dbReference>
<feature type="transmembrane region" description="Helical" evidence="8">
    <location>
        <begin position="65"/>
        <end position="87"/>
    </location>
</feature>
<dbReference type="InterPro" id="IPR004776">
    <property type="entry name" value="Mem_transp_PIN-like"/>
</dbReference>
<keyword evidence="10" id="KW-1185">Reference proteome</keyword>
<sequence>MFVLIFNQLLKMLIIMILAFICYKLKVVTQEGNKAISNLLLMVVNPCLIITVYQTDYNAGLVKGLLIAFVAACVSHIIGIVMARFLVPEKNNPEYYLDRFGAVYSNCGFIGIPLIYSVLGNEGVFYLTAYMTVFNLFTWTHGLSLLENKFSLKQLKEGLLSPMIIATLAAIVLFFIRFRIPATVLASMNYVADMNTPLAMMVAGFSVAQADLKRIFSNLHIYWVSFLKLIVMPLLVTLFLYITRISHDIAYTTLIAAACPTATTMTMMAIRYDRNYTYASEIFAFSTVLSMVTIPVVTFIAGFLIH</sequence>
<comment type="similarity">
    <text evidence="2">Belongs to the auxin efflux carrier (TC 2.A.69) family.</text>
</comment>
<keyword evidence="7 8" id="KW-0472">Membrane</keyword>
<protein>
    <recommendedName>
        <fullName evidence="11">AEC family transporter</fullName>
    </recommendedName>
</protein>
<proteinExistence type="inferred from homology"/>
<dbReference type="Gene3D" id="1.20.1530.20">
    <property type="match status" value="1"/>
</dbReference>
<evidence type="ECO:0008006" key="11">
    <source>
        <dbReference type="Google" id="ProtNLM"/>
    </source>
</evidence>
<feature type="transmembrane region" description="Helical" evidence="8">
    <location>
        <begin position="282"/>
        <end position="305"/>
    </location>
</feature>
<dbReference type="PANTHER" id="PTHR36838:SF1">
    <property type="entry name" value="SLR1864 PROTEIN"/>
    <property type="match status" value="1"/>
</dbReference>
<evidence type="ECO:0000313" key="9">
    <source>
        <dbReference type="EMBL" id="PWJ21483.1"/>
    </source>
</evidence>
<name>A0A2Y9BN51_9FIRM</name>
<evidence type="ECO:0000256" key="2">
    <source>
        <dbReference type="ARBA" id="ARBA00010145"/>
    </source>
</evidence>
<keyword evidence="5 8" id="KW-0812">Transmembrane</keyword>
<feature type="transmembrane region" description="Helical" evidence="8">
    <location>
        <begin position="6"/>
        <end position="23"/>
    </location>
</feature>
<comment type="subcellular location">
    <subcellularLocation>
        <location evidence="1">Cell membrane</location>
        <topology evidence="1">Multi-pass membrane protein</topology>
    </subcellularLocation>
</comment>
<dbReference type="OrthoDB" id="9798064at2"/>
<gene>
    <name evidence="9" type="ORF">A8806_12052</name>
</gene>
<dbReference type="AlphaFoldDB" id="A0A2Y9BN51"/>
<evidence type="ECO:0000313" key="10">
    <source>
        <dbReference type="Proteomes" id="UP000245845"/>
    </source>
</evidence>
<feature type="transmembrane region" description="Helical" evidence="8">
    <location>
        <begin position="249"/>
        <end position="270"/>
    </location>
</feature>
<feature type="transmembrane region" description="Helical" evidence="8">
    <location>
        <begin position="158"/>
        <end position="178"/>
    </location>
</feature>
<comment type="caution">
    <text evidence="9">The sequence shown here is derived from an EMBL/GenBank/DDBJ whole genome shotgun (WGS) entry which is preliminary data.</text>
</comment>
<evidence type="ECO:0000256" key="8">
    <source>
        <dbReference type="SAM" id="Phobius"/>
    </source>
</evidence>
<keyword evidence="3" id="KW-0813">Transport</keyword>
<accession>A0A2Y9BN51</accession>
<dbReference type="Pfam" id="PF03547">
    <property type="entry name" value="Mem_trans"/>
    <property type="match status" value="2"/>
</dbReference>
<feature type="transmembrane region" description="Helical" evidence="8">
    <location>
        <begin position="99"/>
        <end position="119"/>
    </location>
</feature>
<dbReference type="GO" id="GO:0055085">
    <property type="term" value="P:transmembrane transport"/>
    <property type="evidence" value="ECO:0007669"/>
    <property type="project" value="InterPro"/>
</dbReference>
<keyword evidence="4" id="KW-1003">Cell membrane</keyword>
<feature type="transmembrane region" description="Helical" evidence="8">
    <location>
        <begin position="35"/>
        <end position="53"/>
    </location>
</feature>
<evidence type="ECO:0000256" key="7">
    <source>
        <dbReference type="ARBA" id="ARBA00023136"/>
    </source>
</evidence>
<evidence type="ECO:0000256" key="5">
    <source>
        <dbReference type="ARBA" id="ARBA00022692"/>
    </source>
</evidence>
<evidence type="ECO:0000256" key="4">
    <source>
        <dbReference type="ARBA" id="ARBA00022475"/>
    </source>
</evidence>
<dbReference type="InterPro" id="IPR038770">
    <property type="entry name" value="Na+/solute_symporter_sf"/>
</dbReference>
<reference evidence="9 10" key="1">
    <citation type="submission" date="2018-05" db="EMBL/GenBank/DDBJ databases">
        <title>The Hungate 1000. A catalogue of reference genomes from the rumen microbiome.</title>
        <authorList>
            <person name="Kelly W."/>
        </authorList>
    </citation>
    <scope>NUCLEOTIDE SEQUENCE [LARGE SCALE GENOMIC DNA]</scope>
    <source>
        <strain evidence="9 10">NLAE-zl-C242</strain>
    </source>
</reference>
<evidence type="ECO:0000256" key="1">
    <source>
        <dbReference type="ARBA" id="ARBA00004651"/>
    </source>
</evidence>
<keyword evidence="6 8" id="KW-1133">Transmembrane helix</keyword>
<evidence type="ECO:0000256" key="3">
    <source>
        <dbReference type="ARBA" id="ARBA00022448"/>
    </source>
</evidence>